<dbReference type="RefSeq" id="WP_130337795.1">
    <property type="nucleotide sequence ID" value="NZ_SHLD01000001.1"/>
</dbReference>
<gene>
    <name evidence="3" type="ORF">EV384_5560</name>
</gene>
<evidence type="ECO:0000256" key="1">
    <source>
        <dbReference type="SAM" id="MobiDB-lite"/>
    </source>
</evidence>
<keyword evidence="2" id="KW-0812">Transmembrane</keyword>
<dbReference type="Proteomes" id="UP000294114">
    <property type="component" value="Unassembled WGS sequence"/>
</dbReference>
<evidence type="ECO:0000256" key="2">
    <source>
        <dbReference type="SAM" id="Phobius"/>
    </source>
</evidence>
<keyword evidence="2" id="KW-1133">Transmembrane helix</keyword>
<sequence>MGNAAWGAGHHTGVGEGLAIGEEIGRAIGEAAGVKKGVAIGVAASAVVAAAGVGLWKLDPWRLVSKHLLGREQDPAAMDSNPVAEKGVDDEQEAREGTPSE</sequence>
<dbReference type="OrthoDB" id="3392761at2"/>
<evidence type="ECO:0000313" key="4">
    <source>
        <dbReference type="Proteomes" id="UP000294114"/>
    </source>
</evidence>
<dbReference type="AlphaFoldDB" id="A0A4Q8BGH3"/>
<name>A0A4Q8BGH3_9ACTN</name>
<keyword evidence="4" id="KW-1185">Reference proteome</keyword>
<comment type="caution">
    <text evidence="3">The sequence shown here is derived from an EMBL/GenBank/DDBJ whole genome shotgun (WGS) entry which is preliminary data.</text>
</comment>
<reference evidence="3 4" key="1">
    <citation type="submission" date="2019-02" db="EMBL/GenBank/DDBJ databases">
        <title>Sequencing the genomes of 1000 actinobacteria strains.</title>
        <authorList>
            <person name="Klenk H.-P."/>
        </authorList>
    </citation>
    <scope>NUCLEOTIDE SEQUENCE [LARGE SCALE GENOMIC DNA]</scope>
    <source>
        <strain evidence="3 4">DSM 45612</strain>
    </source>
</reference>
<feature type="compositionally biased region" description="Basic and acidic residues" evidence="1">
    <location>
        <begin position="86"/>
        <end position="101"/>
    </location>
</feature>
<protein>
    <submittedName>
        <fullName evidence="3">Uncharacterized protein</fullName>
    </submittedName>
</protein>
<evidence type="ECO:0000313" key="3">
    <source>
        <dbReference type="EMBL" id="RZU76858.1"/>
    </source>
</evidence>
<proteinExistence type="predicted"/>
<organism evidence="3 4">
    <name type="scientific">Micromonospora kangleipakensis</name>
    <dbReference type="NCBI Taxonomy" id="1077942"/>
    <lineage>
        <taxon>Bacteria</taxon>
        <taxon>Bacillati</taxon>
        <taxon>Actinomycetota</taxon>
        <taxon>Actinomycetes</taxon>
        <taxon>Micromonosporales</taxon>
        <taxon>Micromonosporaceae</taxon>
        <taxon>Micromonospora</taxon>
    </lineage>
</organism>
<dbReference type="EMBL" id="SHLD01000001">
    <property type="protein sequence ID" value="RZU76858.1"/>
    <property type="molecule type" value="Genomic_DNA"/>
</dbReference>
<accession>A0A4Q8BGH3</accession>
<keyword evidence="2" id="KW-0472">Membrane</keyword>
<feature type="region of interest" description="Disordered" evidence="1">
    <location>
        <begin position="71"/>
        <end position="101"/>
    </location>
</feature>
<feature type="transmembrane region" description="Helical" evidence="2">
    <location>
        <begin position="38"/>
        <end position="56"/>
    </location>
</feature>